<name>A0A150HXX3_9GAMM</name>
<sequence>MKKIALSLGLALTVLTGCSSMPQTDHIKANQSNAVMVEFVGQGSYSVQPQQGTVSLYAVESRMADVPATLIQQKKVQVSQVPFRVEFNLPTDHLKLIRPPVRSDAEVTYYVTWESDMKNLSGKDEIVIDYDRKFPRVTLNGTKQKIYLRETK</sequence>
<comment type="caution">
    <text evidence="1">The sequence shown here is derived from an EMBL/GenBank/DDBJ whole genome shotgun (WGS) entry which is preliminary data.</text>
</comment>
<dbReference type="EMBL" id="JRHX01000032">
    <property type="protein sequence ID" value="KXZ71836.1"/>
    <property type="molecule type" value="Genomic_DNA"/>
</dbReference>
<evidence type="ECO:0008006" key="3">
    <source>
        <dbReference type="Google" id="ProtNLM"/>
    </source>
</evidence>
<proteinExistence type="predicted"/>
<dbReference type="PROSITE" id="PS51257">
    <property type="entry name" value="PROKAR_LIPOPROTEIN"/>
    <property type="match status" value="1"/>
</dbReference>
<dbReference type="Proteomes" id="UP000075544">
    <property type="component" value="Unassembled WGS sequence"/>
</dbReference>
<dbReference type="RefSeq" id="WP_061524269.1">
    <property type="nucleotide sequence ID" value="NZ_JRHX01000032.1"/>
</dbReference>
<gene>
    <name evidence="1" type="ORF">AVENLUH13518_00984</name>
</gene>
<organism evidence="1 2">
    <name type="scientific">Acinetobacter venetianus</name>
    <dbReference type="NCBI Taxonomy" id="52133"/>
    <lineage>
        <taxon>Bacteria</taxon>
        <taxon>Pseudomonadati</taxon>
        <taxon>Pseudomonadota</taxon>
        <taxon>Gammaproteobacteria</taxon>
        <taxon>Moraxellales</taxon>
        <taxon>Moraxellaceae</taxon>
        <taxon>Acinetobacter</taxon>
    </lineage>
</organism>
<evidence type="ECO:0000313" key="2">
    <source>
        <dbReference type="Proteomes" id="UP000075544"/>
    </source>
</evidence>
<accession>A0A150HXX3</accession>
<reference evidence="1 2" key="1">
    <citation type="journal article" date="2016" name="Sci. Rep.">
        <title>Genomic and phenotypic characterization of the species Acinetobacter venetianus.</title>
        <authorList>
            <person name="Fondi M."/>
            <person name="Maida I."/>
            <person name="Perrin E."/>
            <person name="Orlandini V."/>
            <person name="La Torre L."/>
            <person name="Bosi E."/>
            <person name="Negroni A."/>
            <person name="Zanaroli G."/>
            <person name="Fava F."/>
            <person name="Decorosi F."/>
            <person name="Giovannetti L."/>
            <person name="Viti C."/>
            <person name="Vaneechoutte M."/>
            <person name="Dijkshoorn L."/>
            <person name="Fani R."/>
        </authorList>
    </citation>
    <scope>NUCLEOTIDE SEQUENCE [LARGE SCALE GENOMIC DNA]</scope>
    <source>
        <strain evidence="1 2">LUH13518</strain>
    </source>
</reference>
<evidence type="ECO:0000313" key="1">
    <source>
        <dbReference type="EMBL" id="KXZ71836.1"/>
    </source>
</evidence>
<dbReference type="PATRIC" id="fig|52133.19.peg.1009"/>
<dbReference type="AlphaFoldDB" id="A0A150HXX3"/>
<protein>
    <recommendedName>
        <fullName evidence="3">Lipoprotein</fullName>
    </recommendedName>
</protein>